<dbReference type="AlphaFoldDB" id="L0ATK3"/>
<dbReference type="InterPro" id="IPR029063">
    <property type="entry name" value="SAM-dependent_MTases_sf"/>
</dbReference>
<sequence length="366" mass="41739">MCANLQGSDADVLSSFFEEWPKFDAQVGQSSYPQKTEKDVYFSSYEYIGIHEEMIKDSVRTGNSDISVLYKYFTGLYYKAIIDNQELFKDKVVMDVGCGTGILSMFCAKAGAKRVYAIDYSNIIQLAKNITKTNGFSDKIIYIQNKVEDVQEITEKVDIIVSEWMGYFLLYENMLASVLYARDKWLKSGGLIFPDKARLFIAGIEDAEFKSEKFDGWEATYGLDFSLMKNHLIEEALVDVVDEKSITTNAFCILDLDLMTCVPDDTDFCSSFSLVAQRKDYVHAFVFWFDVTFRACKKPLTLTTSPRSKYTHWKQTVFYIEDNIAVNINDEISGMIAVRKNSKNPRDVDVKIGYQLNGSSSILAYK</sequence>
<dbReference type="VEuPathDB" id="PiroplasmaDB:BEWA_018150"/>
<evidence type="ECO:0000256" key="2">
    <source>
        <dbReference type="ARBA" id="ARBA00022603"/>
    </source>
</evidence>
<dbReference type="InterPro" id="IPR055135">
    <property type="entry name" value="PRMT_dom"/>
</dbReference>
<dbReference type="GO" id="GO:0035242">
    <property type="term" value="F:protein-arginine omega-N asymmetric methyltransferase activity"/>
    <property type="evidence" value="ECO:0007669"/>
    <property type="project" value="UniProtKB-EC"/>
</dbReference>
<dbReference type="GO" id="GO:0032259">
    <property type="term" value="P:methylation"/>
    <property type="evidence" value="ECO:0007669"/>
    <property type="project" value="UniProtKB-KW"/>
</dbReference>
<name>L0ATK3_THEEQ</name>
<proteinExistence type="predicted"/>
<dbReference type="Pfam" id="PF22528">
    <property type="entry name" value="PRMT_C"/>
    <property type="match status" value="1"/>
</dbReference>
<dbReference type="FunFam" id="3.40.50.150:FF:000003">
    <property type="entry name" value="Blast:Protein arginine N-methyltransferase 1"/>
    <property type="match status" value="1"/>
</dbReference>
<dbReference type="SUPFAM" id="SSF53335">
    <property type="entry name" value="S-adenosyl-L-methionine-dependent methyltransferases"/>
    <property type="match status" value="1"/>
</dbReference>
<feature type="domain" description="Protein arginine N-methyltransferase" evidence="7">
    <location>
        <begin position="195"/>
        <end position="358"/>
    </location>
</feature>
<keyword evidence="2 6" id="KW-0489">Methyltransferase</keyword>
<evidence type="ECO:0000256" key="5">
    <source>
        <dbReference type="ARBA" id="ARBA00049303"/>
    </source>
</evidence>
<dbReference type="KEGG" id="beq:BEWA_018150"/>
<dbReference type="Pfam" id="PF06325">
    <property type="entry name" value="PrmA"/>
    <property type="match status" value="1"/>
</dbReference>
<dbReference type="Proteomes" id="UP000031512">
    <property type="component" value="Chromosome 1"/>
</dbReference>
<evidence type="ECO:0000259" key="7">
    <source>
        <dbReference type="Pfam" id="PF22528"/>
    </source>
</evidence>
<gene>
    <name evidence="8" type="ORF">BEWA_018150</name>
</gene>
<reference evidence="8 9" key="1">
    <citation type="journal article" date="2012" name="BMC Genomics">
        <title>Comparative genomic analysis and phylogenetic position of Theileria equi.</title>
        <authorList>
            <person name="Kappmeyer L.S."/>
            <person name="Thiagarajan M."/>
            <person name="Herndon D.R."/>
            <person name="Ramsay J.D."/>
            <person name="Caler E."/>
            <person name="Djikeng A."/>
            <person name="Gillespie J.J."/>
            <person name="Lau A.O."/>
            <person name="Roalson E.H."/>
            <person name="Silva J.C."/>
            <person name="Silva M.G."/>
            <person name="Suarez C.E."/>
            <person name="Ueti M.W."/>
            <person name="Nene V.M."/>
            <person name="Mealey R.H."/>
            <person name="Knowles D.P."/>
            <person name="Brayton K.A."/>
        </authorList>
    </citation>
    <scope>NUCLEOTIDE SEQUENCE [LARGE SCALE GENOMIC DNA]</scope>
    <source>
        <strain evidence="8 9">WA</strain>
    </source>
</reference>
<dbReference type="PROSITE" id="PS51678">
    <property type="entry name" value="SAM_MT_PRMT"/>
    <property type="match status" value="1"/>
</dbReference>
<dbReference type="eggNOG" id="KOG1499">
    <property type="taxonomic scope" value="Eukaryota"/>
</dbReference>
<dbReference type="FunFam" id="2.70.160.11:FF:000001">
    <property type="entry name" value="Blast:Protein arginine N-methyltransferase 1"/>
    <property type="match status" value="1"/>
</dbReference>
<dbReference type="GO" id="GO:0035241">
    <property type="term" value="F:protein-arginine omega-N monomethyltransferase activity"/>
    <property type="evidence" value="ECO:0007669"/>
    <property type="project" value="RHEA"/>
</dbReference>
<dbReference type="RefSeq" id="XP_004828638.1">
    <property type="nucleotide sequence ID" value="XM_004828581.1"/>
</dbReference>
<accession>L0ATK3</accession>
<comment type="catalytic activity">
    <reaction evidence="5">
        <text>L-arginyl-[protein] + S-adenosyl-L-methionine = N(omega)-methyl-L-arginyl-[protein] + S-adenosyl-L-homocysteine + H(+)</text>
        <dbReference type="Rhea" id="RHEA:48100"/>
        <dbReference type="Rhea" id="RHEA-COMP:10532"/>
        <dbReference type="Rhea" id="RHEA-COMP:11990"/>
        <dbReference type="ChEBI" id="CHEBI:15378"/>
        <dbReference type="ChEBI" id="CHEBI:29965"/>
        <dbReference type="ChEBI" id="CHEBI:57856"/>
        <dbReference type="ChEBI" id="CHEBI:59789"/>
        <dbReference type="ChEBI" id="CHEBI:65280"/>
    </reaction>
    <physiologicalReaction direction="left-to-right" evidence="5">
        <dbReference type="Rhea" id="RHEA:48101"/>
    </physiologicalReaction>
</comment>
<dbReference type="Gene3D" id="3.40.50.150">
    <property type="entry name" value="Vaccinia Virus protein VP39"/>
    <property type="match status" value="1"/>
</dbReference>
<keyword evidence="9" id="KW-1185">Reference proteome</keyword>
<evidence type="ECO:0000256" key="3">
    <source>
        <dbReference type="ARBA" id="ARBA00022679"/>
    </source>
</evidence>
<evidence type="ECO:0000256" key="6">
    <source>
        <dbReference type="PROSITE-ProRule" id="PRU01015"/>
    </source>
</evidence>
<dbReference type="PANTHER" id="PTHR11006">
    <property type="entry name" value="PROTEIN ARGININE N-METHYLTRANSFERASE"/>
    <property type="match status" value="1"/>
</dbReference>
<keyword evidence="4 6" id="KW-0949">S-adenosyl-L-methionine</keyword>
<evidence type="ECO:0000313" key="9">
    <source>
        <dbReference type="Proteomes" id="UP000031512"/>
    </source>
</evidence>
<organism evidence="8 9">
    <name type="scientific">Theileria equi strain WA</name>
    <dbReference type="NCBI Taxonomy" id="1537102"/>
    <lineage>
        <taxon>Eukaryota</taxon>
        <taxon>Sar</taxon>
        <taxon>Alveolata</taxon>
        <taxon>Apicomplexa</taxon>
        <taxon>Aconoidasida</taxon>
        <taxon>Piroplasmida</taxon>
        <taxon>Theileriidae</taxon>
        <taxon>Theileria</taxon>
    </lineage>
</organism>
<dbReference type="PANTHER" id="PTHR11006:SF53">
    <property type="entry name" value="PROTEIN ARGININE N-METHYLTRANSFERASE 3"/>
    <property type="match status" value="1"/>
</dbReference>
<dbReference type="EMBL" id="CP001669">
    <property type="protein sequence ID" value="AFZ78972.1"/>
    <property type="molecule type" value="Genomic_DNA"/>
</dbReference>
<dbReference type="GeneID" id="15803300"/>
<dbReference type="CDD" id="cd02440">
    <property type="entry name" value="AdoMet_MTases"/>
    <property type="match status" value="1"/>
</dbReference>
<keyword evidence="3 6" id="KW-0808">Transferase</keyword>
<dbReference type="STRING" id="1537102.L0ATK3"/>
<evidence type="ECO:0000256" key="4">
    <source>
        <dbReference type="ARBA" id="ARBA00022691"/>
    </source>
</evidence>
<protein>
    <recommendedName>
        <fullName evidence="1">type I protein arginine methyltransferase</fullName>
        <ecNumber evidence="1">2.1.1.319</ecNumber>
    </recommendedName>
</protein>
<evidence type="ECO:0000313" key="8">
    <source>
        <dbReference type="EMBL" id="AFZ78972.1"/>
    </source>
</evidence>
<dbReference type="GO" id="GO:0042054">
    <property type="term" value="F:histone methyltransferase activity"/>
    <property type="evidence" value="ECO:0007669"/>
    <property type="project" value="TreeGrafter"/>
</dbReference>
<evidence type="ECO:0000256" key="1">
    <source>
        <dbReference type="ARBA" id="ARBA00011925"/>
    </source>
</evidence>
<dbReference type="Gene3D" id="2.70.160.11">
    <property type="entry name" value="Hnrnp arginine n-methyltransferase1"/>
    <property type="match status" value="1"/>
</dbReference>
<dbReference type="InterPro" id="IPR025799">
    <property type="entry name" value="Arg_MeTrfase"/>
</dbReference>
<dbReference type="EC" id="2.1.1.319" evidence="1"/>
<dbReference type="GO" id="GO:0005634">
    <property type="term" value="C:nucleus"/>
    <property type="evidence" value="ECO:0007669"/>
    <property type="project" value="TreeGrafter"/>
</dbReference>
<dbReference type="OrthoDB" id="7848332at2759"/>